<keyword evidence="7" id="KW-0406">Ion transport</keyword>
<evidence type="ECO:0000256" key="5">
    <source>
        <dbReference type="ARBA" id="ARBA00022692"/>
    </source>
</evidence>
<keyword evidence="4" id="KW-0410">Iron transport</keyword>
<evidence type="ECO:0000259" key="15">
    <source>
        <dbReference type="Pfam" id="PF07715"/>
    </source>
</evidence>
<dbReference type="PROSITE" id="PS52016">
    <property type="entry name" value="TONB_DEPENDENT_REC_3"/>
    <property type="match status" value="1"/>
</dbReference>
<dbReference type="SUPFAM" id="SSF56935">
    <property type="entry name" value="Porins"/>
    <property type="match status" value="1"/>
</dbReference>
<organism evidence="16 17">
    <name type="scientific">Paraglaciecola mesophila</name>
    <dbReference type="NCBI Taxonomy" id="197222"/>
    <lineage>
        <taxon>Bacteria</taxon>
        <taxon>Pseudomonadati</taxon>
        <taxon>Pseudomonadota</taxon>
        <taxon>Gammaproteobacteria</taxon>
        <taxon>Alteromonadales</taxon>
        <taxon>Alteromonadaceae</taxon>
        <taxon>Paraglaciecola</taxon>
    </lineage>
</organism>
<dbReference type="EMBL" id="CP047656">
    <property type="protein sequence ID" value="QHJ11435.1"/>
    <property type="molecule type" value="Genomic_DNA"/>
</dbReference>
<evidence type="ECO:0000313" key="16">
    <source>
        <dbReference type="EMBL" id="QHJ11435.1"/>
    </source>
</evidence>
<evidence type="ECO:0000256" key="2">
    <source>
        <dbReference type="ARBA" id="ARBA00022448"/>
    </source>
</evidence>
<keyword evidence="5 11" id="KW-0812">Transmembrane</keyword>
<evidence type="ECO:0000256" key="3">
    <source>
        <dbReference type="ARBA" id="ARBA00022452"/>
    </source>
</evidence>
<dbReference type="InterPro" id="IPR039426">
    <property type="entry name" value="TonB-dep_rcpt-like"/>
</dbReference>
<evidence type="ECO:0000256" key="4">
    <source>
        <dbReference type="ARBA" id="ARBA00022496"/>
    </source>
</evidence>
<evidence type="ECO:0000256" key="12">
    <source>
        <dbReference type="RuleBase" id="RU003357"/>
    </source>
</evidence>
<keyword evidence="13" id="KW-0732">Signal</keyword>
<evidence type="ECO:0000256" key="1">
    <source>
        <dbReference type="ARBA" id="ARBA00004571"/>
    </source>
</evidence>
<dbReference type="AlphaFoldDB" id="A0A857JHF9"/>
<keyword evidence="16" id="KW-0675">Receptor</keyword>
<sequence>MTNFHKAALAVCIQGALFSQSLHAQETPAAQEKGLEQITVTAQKRTQSIQEVPISIATLNGERFESIFSGGDDILALAVRVPGLYAESSNGRVAPRFYIRGLGNTDFDLAASQPVSIVMDDVVKENVILKSFPLFDVQQVEVIRGPQGTLFGRNTTAGIVKFDTAKPTEDFDAYAKMSVGNLGTLNFEGAVGGGLAEDLSGRFSVLSQDRDDWIDNGFTGEKDALGGFDEKAWRGQLLYTPTEDFSALLNVHGRELDGTASVFRANVFTKGSNDLNQNFDRDKVYYDGDIDGDGADNNPQEYENYGASLKLEFGLENMSITSITAYEEAEGSSLGDIDGGVYTNDLTTPVPDGLTSATFNSGFEDVLTFPGTIGFGAVTQDKLDDLEQFTQEIRFASETDDALSWQTGAFYYDSSFNVTSIDGYFGATTVFHENTTWAVFGQTTYEVNERLNVTGGIRYTYDEKSLRVGEQNVNGFALVTGDASVQEYDDIDVDDGQISWELSANYKINGDTSVFARLANGFRAQSIQGRDVAFEGTPSVADAETINSIEFGFKSDLLDNTLRLNAATFYYQIDDMQFSAIGGGANNVALVNADKGVGYGFEVDAQYIANDYLTLTAGYSYNKTEIKDDSLTLLPCGTNEAFGSTGNCTVLDPRPNGFNAVIDGNPFPQAPETIFTFTARYAVPVGNDGEFFAFTDWAYQGDTNLFLYESVEFQTDGNVEGGLRIGYENFEHNYTVALFGRNITDEENVKGAIDFNNLTGIVNQPRIFGIEAKVSFY</sequence>
<evidence type="ECO:0000259" key="14">
    <source>
        <dbReference type="Pfam" id="PF00593"/>
    </source>
</evidence>
<keyword evidence="8 12" id="KW-0798">TonB box</keyword>
<feature type="signal peptide" evidence="13">
    <location>
        <begin position="1"/>
        <end position="24"/>
    </location>
</feature>
<dbReference type="GO" id="GO:0009279">
    <property type="term" value="C:cell outer membrane"/>
    <property type="evidence" value="ECO:0007669"/>
    <property type="project" value="UniProtKB-SubCell"/>
</dbReference>
<gene>
    <name evidence="16" type="ORF">FX988_01664</name>
</gene>
<dbReference type="InterPro" id="IPR012910">
    <property type="entry name" value="Plug_dom"/>
</dbReference>
<reference evidence="16 17" key="1">
    <citation type="submission" date="2019-12" db="EMBL/GenBank/DDBJ databases">
        <title>Genome sequencing and assembly of endphytes of Porphyra tenera.</title>
        <authorList>
            <person name="Park J.M."/>
            <person name="Shin R."/>
            <person name="Jo S.H."/>
        </authorList>
    </citation>
    <scope>NUCLEOTIDE SEQUENCE [LARGE SCALE GENOMIC DNA]</scope>
    <source>
        <strain evidence="16 17">GPM4</strain>
    </source>
</reference>
<comment type="similarity">
    <text evidence="11 12">Belongs to the TonB-dependent receptor family.</text>
</comment>
<dbReference type="PANTHER" id="PTHR32552">
    <property type="entry name" value="FERRICHROME IRON RECEPTOR-RELATED"/>
    <property type="match status" value="1"/>
</dbReference>
<dbReference type="Gene3D" id="2.40.170.20">
    <property type="entry name" value="TonB-dependent receptor, beta-barrel domain"/>
    <property type="match status" value="1"/>
</dbReference>
<feature type="domain" description="TonB-dependent receptor-like beta-barrel" evidence="14">
    <location>
        <begin position="270"/>
        <end position="743"/>
    </location>
</feature>
<keyword evidence="9 11" id="KW-0472">Membrane</keyword>
<dbReference type="Proteomes" id="UP000464524">
    <property type="component" value="Chromosome"/>
</dbReference>
<keyword evidence="6" id="KW-0408">Iron</keyword>
<protein>
    <submittedName>
        <fullName evidence="16">Pesticin receptor</fullName>
    </submittedName>
</protein>
<dbReference type="Pfam" id="PF07715">
    <property type="entry name" value="Plug"/>
    <property type="match status" value="1"/>
</dbReference>
<keyword evidence="10 11" id="KW-0998">Cell outer membrane</keyword>
<evidence type="ECO:0000256" key="13">
    <source>
        <dbReference type="SAM" id="SignalP"/>
    </source>
</evidence>
<feature type="domain" description="TonB-dependent receptor plug" evidence="15">
    <location>
        <begin position="49"/>
        <end position="159"/>
    </location>
</feature>
<dbReference type="KEGG" id="pmes:FX988_01664"/>
<dbReference type="PANTHER" id="PTHR32552:SF81">
    <property type="entry name" value="TONB-DEPENDENT OUTER MEMBRANE RECEPTOR"/>
    <property type="match status" value="1"/>
</dbReference>
<evidence type="ECO:0000256" key="9">
    <source>
        <dbReference type="ARBA" id="ARBA00023136"/>
    </source>
</evidence>
<dbReference type="GO" id="GO:0006826">
    <property type="term" value="P:iron ion transport"/>
    <property type="evidence" value="ECO:0007669"/>
    <property type="project" value="UniProtKB-KW"/>
</dbReference>
<dbReference type="InterPro" id="IPR036942">
    <property type="entry name" value="Beta-barrel_TonB_sf"/>
</dbReference>
<dbReference type="Pfam" id="PF00593">
    <property type="entry name" value="TonB_dep_Rec_b-barrel"/>
    <property type="match status" value="1"/>
</dbReference>
<feature type="chain" id="PRO_5032588755" evidence="13">
    <location>
        <begin position="25"/>
        <end position="777"/>
    </location>
</feature>
<evidence type="ECO:0000256" key="11">
    <source>
        <dbReference type="PROSITE-ProRule" id="PRU01360"/>
    </source>
</evidence>
<keyword evidence="3 11" id="KW-1134">Transmembrane beta strand</keyword>
<evidence type="ECO:0000313" key="17">
    <source>
        <dbReference type="Proteomes" id="UP000464524"/>
    </source>
</evidence>
<dbReference type="RefSeq" id="WP_160179181.1">
    <property type="nucleotide sequence ID" value="NZ_CP047656.1"/>
</dbReference>
<evidence type="ECO:0000256" key="6">
    <source>
        <dbReference type="ARBA" id="ARBA00023004"/>
    </source>
</evidence>
<evidence type="ECO:0000256" key="7">
    <source>
        <dbReference type="ARBA" id="ARBA00023065"/>
    </source>
</evidence>
<evidence type="ECO:0000256" key="8">
    <source>
        <dbReference type="ARBA" id="ARBA00023077"/>
    </source>
</evidence>
<name>A0A857JHF9_9ALTE</name>
<keyword evidence="17" id="KW-1185">Reference proteome</keyword>
<evidence type="ECO:0000256" key="10">
    <source>
        <dbReference type="ARBA" id="ARBA00023237"/>
    </source>
</evidence>
<dbReference type="OrthoDB" id="127311at2"/>
<accession>A0A857JHF9</accession>
<proteinExistence type="inferred from homology"/>
<dbReference type="InterPro" id="IPR000531">
    <property type="entry name" value="Beta-barrel_TonB"/>
</dbReference>
<comment type="subcellular location">
    <subcellularLocation>
        <location evidence="1 11">Cell outer membrane</location>
        <topology evidence="1 11">Multi-pass membrane protein</topology>
    </subcellularLocation>
</comment>
<keyword evidence="2 11" id="KW-0813">Transport</keyword>